<dbReference type="InterPro" id="IPR005467">
    <property type="entry name" value="His_kinase_dom"/>
</dbReference>
<feature type="transmembrane region" description="Helical" evidence="7">
    <location>
        <begin position="82"/>
        <end position="103"/>
    </location>
</feature>
<dbReference type="CDD" id="cd00075">
    <property type="entry name" value="HATPase"/>
    <property type="match status" value="1"/>
</dbReference>
<feature type="transmembrane region" description="Helical" evidence="7">
    <location>
        <begin position="109"/>
        <end position="130"/>
    </location>
</feature>
<dbReference type="SMART" id="SM00388">
    <property type="entry name" value="HisKA"/>
    <property type="match status" value="1"/>
</dbReference>
<dbReference type="InterPro" id="IPR036097">
    <property type="entry name" value="HisK_dim/P_sf"/>
</dbReference>
<keyword evidence="7" id="KW-1133">Transmembrane helix</keyword>
<evidence type="ECO:0000256" key="5">
    <source>
        <dbReference type="ARBA" id="ARBA00022777"/>
    </source>
</evidence>
<dbReference type="PANTHER" id="PTHR43711">
    <property type="entry name" value="TWO-COMPONENT HISTIDINE KINASE"/>
    <property type="match status" value="1"/>
</dbReference>
<feature type="domain" description="Histidine kinase" evidence="8">
    <location>
        <begin position="164"/>
        <end position="363"/>
    </location>
</feature>
<dbReference type="InterPro" id="IPR003661">
    <property type="entry name" value="HisK_dim/P_dom"/>
</dbReference>
<dbReference type="Proteomes" id="UP000198775">
    <property type="component" value="Unassembled WGS sequence"/>
</dbReference>
<organism evidence="9 10">
    <name type="scientific">Halorientalis persicus</name>
    <dbReference type="NCBI Taxonomy" id="1367881"/>
    <lineage>
        <taxon>Archaea</taxon>
        <taxon>Methanobacteriati</taxon>
        <taxon>Methanobacteriota</taxon>
        <taxon>Stenosarchaea group</taxon>
        <taxon>Halobacteria</taxon>
        <taxon>Halobacteriales</taxon>
        <taxon>Haloarculaceae</taxon>
        <taxon>Halorientalis</taxon>
    </lineage>
</organism>
<evidence type="ECO:0000256" key="6">
    <source>
        <dbReference type="ARBA" id="ARBA00023012"/>
    </source>
</evidence>
<dbReference type="SUPFAM" id="SSF47384">
    <property type="entry name" value="Homodimeric domain of signal transducing histidine kinase"/>
    <property type="match status" value="1"/>
</dbReference>
<keyword evidence="4" id="KW-0808">Transferase</keyword>
<evidence type="ECO:0000256" key="1">
    <source>
        <dbReference type="ARBA" id="ARBA00000085"/>
    </source>
</evidence>
<sequence length="380" mass="40865">MRIQPSAGSLPDFIRATGGVLLVGYFVLFAAFNGVSIDSVTSPEFFAGTVTTVPWIVTILYGGTRLGESQLPVNRFPRVGKWFFVGIVGFLLLNVILILVWPADSLYDNLLWGWFAASVGGVGGLGVGYFEAHGIHKAVVAERNRVKREEAERHNERLEEFAGIVSHDLRNPLNVASGRAEIIKTRLASGDTPDVSDVEEILNAHERMEAIIEQTLTLARDGRVISDTESVSLASCVQECWQTVDTGNASLQVEGSATIEADGDRIRHLFENLFRNSVEHGGQDVTIRVGTHDAGFYVADDGPGIPPEKREQVLDAGYSTADGGSGLGLAIADRIAEAHGWQLTLAESETGGLKVAFHDVVQHQPSKGTTGASDESPTTT</sequence>
<keyword evidence="7" id="KW-0472">Membrane</keyword>
<evidence type="ECO:0000256" key="2">
    <source>
        <dbReference type="ARBA" id="ARBA00012438"/>
    </source>
</evidence>
<keyword evidence="3" id="KW-0597">Phosphoprotein</keyword>
<dbReference type="CDD" id="cd00082">
    <property type="entry name" value="HisKA"/>
    <property type="match status" value="1"/>
</dbReference>
<dbReference type="Gene3D" id="3.30.565.10">
    <property type="entry name" value="Histidine kinase-like ATPase, C-terminal domain"/>
    <property type="match status" value="1"/>
</dbReference>
<keyword evidence="6" id="KW-0902">Two-component regulatory system</keyword>
<dbReference type="Pfam" id="PF02518">
    <property type="entry name" value="HATPase_c"/>
    <property type="match status" value="1"/>
</dbReference>
<dbReference type="SMART" id="SM00387">
    <property type="entry name" value="HATPase_c"/>
    <property type="match status" value="1"/>
</dbReference>
<keyword evidence="5 9" id="KW-0418">Kinase</keyword>
<evidence type="ECO:0000259" key="8">
    <source>
        <dbReference type="PROSITE" id="PS50109"/>
    </source>
</evidence>
<dbReference type="InterPro" id="IPR036890">
    <property type="entry name" value="HATPase_C_sf"/>
</dbReference>
<dbReference type="GO" id="GO:0000155">
    <property type="term" value="F:phosphorelay sensor kinase activity"/>
    <property type="evidence" value="ECO:0007669"/>
    <property type="project" value="InterPro"/>
</dbReference>
<dbReference type="InterPro" id="IPR004358">
    <property type="entry name" value="Sig_transdc_His_kin-like_C"/>
</dbReference>
<dbReference type="PANTHER" id="PTHR43711:SF1">
    <property type="entry name" value="HISTIDINE KINASE 1"/>
    <property type="match status" value="1"/>
</dbReference>
<evidence type="ECO:0000256" key="7">
    <source>
        <dbReference type="SAM" id="Phobius"/>
    </source>
</evidence>
<feature type="transmembrane region" description="Helical" evidence="7">
    <location>
        <begin position="12"/>
        <end position="33"/>
    </location>
</feature>
<proteinExistence type="predicted"/>
<dbReference type="Pfam" id="PF00512">
    <property type="entry name" value="HisKA"/>
    <property type="match status" value="1"/>
</dbReference>
<dbReference type="InterPro" id="IPR050736">
    <property type="entry name" value="Sensor_HK_Regulatory"/>
</dbReference>
<gene>
    <name evidence="9" type="ORF">SAMN05216388_1009142</name>
</gene>
<keyword evidence="7" id="KW-0812">Transmembrane</keyword>
<comment type="catalytic activity">
    <reaction evidence="1">
        <text>ATP + protein L-histidine = ADP + protein N-phospho-L-histidine.</text>
        <dbReference type="EC" id="2.7.13.3"/>
    </reaction>
</comment>
<dbReference type="AlphaFoldDB" id="A0A1H8MVE5"/>
<evidence type="ECO:0000313" key="9">
    <source>
        <dbReference type="EMBL" id="SEO21355.1"/>
    </source>
</evidence>
<keyword evidence="10" id="KW-1185">Reference proteome</keyword>
<dbReference type="SUPFAM" id="SSF55874">
    <property type="entry name" value="ATPase domain of HSP90 chaperone/DNA topoisomerase II/histidine kinase"/>
    <property type="match status" value="1"/>
</dbReference>
<evidence type="ECO:0000256" key="3">
    <source>
        <dbReference type="ARBA" id="ARBA00022553"/>
    </source>
</evidence>
<dbReference type="Gene3D" id="1.10.287.130">
    <property type="match status" value="1"/>
</dbReference>
<dbReference type="EC" id="2.7.13.3" evidence="2"/>
<evidence type="ECO:0000256" key="4">
    <source>
        <dbReference type="ARBA" id="ARBA00022679"/>
    </source>
</evidence>
<protein>
    <recommendedName>
        <fullName evidence="2">histidine kinase</fullName>
        <ecNumber evidence="2">2.7.13.3</ecNumber>
    </recommendedName>
</protein>
<accession>A0A1H8MVE5</accession>
<dbReference type="PRINTS" id="PR00344">
    <property type="entry name" value="BCTRLSENSOR"/>
</dbReference>
<dbReference type="EMBL" id="FOCX01000009">
    <property type="protein sequence ID" value="SEO21355.1"/>
    <property type="molecule type" value="Genomic_DNA"/>
</dbReference>
<feature type="transmembrane region" description="Helical" evidence="7">
    <location>
        <begin position="45"/>
        <end position="62"/>
    </location>
</feature>
<evidence type="ECO:0000313" key="10">
    <source>
        <dbReference type="Proteomes" id="UP000198775"/>
    </source>
</evidence>
<dbReference type="PROSITE" id="PS50109">
    <property type="entry name" value="HIS_KIN"/>
    <property type="match status" value="1"/>
</dbReference>
<dbReference type="InterPro" id="IPR003594">
    <property type="entry name" value="HATPase_dom"/>
</dbReference>
<reference evidence="10" key="1">
    <citation type="submission" date="2016-10" db="EMBL/GenBank/DDBJ databases">
        <authorList>
            <person name="Varghese N."/>
            <person name="Submissions S."/>
        </authorList>
    </citation>
    <scope>NUCLEOTIDE SEQUENCE [LARGE SCALE GENOMIC DNA]</scope>
    <source>
        <strain evidence="10">IBRC-M 10043</strain>
    </source>
</reference>
<name>A0A1H8MVE5_9EURY</name>